<dbReference type="GO" id="GO:0005829">
    <property type="term" value="C:cytosol"/>
    <property type="evidence" value="ECO:0007669"/>
    <property type="project" value="TreeGrafter"/>
</dbReference>
<evidence type="ECO:0000256" key="2">
    <source>
        <dbReference type="HAMAP-Rule" id="MF_00611"/>
    </source>
</evidence>
<dbReference type="SUPFAM" id="SSF144020">
    <property type="entry name" value="FdhE-like"/>
    <property type="match status" value="1"/>
</dbReference>
<organism evidence="7 8">
    <name type="scientific">Xanthobacter autotrophicus (strain ATCC BAA-1158 / Py2)</name>
    <dbReference type="NCBI Taxonomy" id="78245"/>
    <lineage>
        <taxon>Bacteria</taxon>
        <taxon>Pseudomonadati</taxon>
        <taxon>Pseudomonadota</taxon>
        <taxon>Alphaproteobacteria</taxon>
        <taxon>Hyphomicrobiales</taxon>
        <taxon>Xanthobacteraceae</taxon>
        <taxon>Xanthobacter</taxon>
    </lineage>
</organism>
<feature type="domain" description="FdhE N-terminal" evidence="4">
    <location>
        <begin position="29"/>
        <end position="192"/>
    </location>
</feature>
<gene>
    <name evidence="2" type="primary">fdhE</name>
    <name evidence="7" type="ordered locus">Xaut_0659</name>
</gene>
<dbReference type="PIRSF" id="PIRSF018296">
    <property type="entry name" value="Format_dh_formtn"/>
    <property type="match status" value="1"/>
</dbReference>
<keyword evidence="8" id="KW-1185">Reference proteome</keyword>
<name>A7ID18_XANP2</name>
<evidence type="ECO:0000256" key="3">
    <source>
        <dbReference type="SAM" id="MobiDB-lite"/>
    </source>
</evidence>
<dbReference type="Gene3D" id="3.90.1670.10">
    <property type="entry name" value="FdhE-like domain"/>
    <property type="match status" value="1"/>
</dbReference>
<dbReference type="AlphaFoldDB" id="A7ID18"/>
<dbReference type="GO" id="GO:0051604">
    <property type="term" value="P:protein maturation"/>
    <property type="evidence" value="ECO:0007669"/>
    <property type="project" value="TreeGrafter"/>
</dbReference>
<evidence type="ECO:0000313" key="8">
    <source>
        <dbReference type="Proteomes" id="UP000002417"/>
    </source>
</evidence>
<dbReference type="InterPro" id="IPR056797">
    <property type="entry name" value="FdhE_central"/>
</dbReference>
<dbReference type="NCBIfam" id="TIGR01562">
    <property type="entry name" value="FdhE"/>
    <property type="match status" value="1"/>
</dbReference>
<dbReference type="InterPro" id="IPR056774">
    <property type="entry name" value="FdhE_N"/>
</dbReference>
<proteinExistence type="inferred from homology"/>
<feature type="domain" description="FdhE central" evidence="5">
    <location>
        <begin position="195"/>
        <end position="233"/>
    </location>
</feature>
<dbReference type="KEGG" id="xau:Xaut_0659"/>
<dbReference type="Pfam" id="PF04216">
    <property type="entry name" value="FdhE_N"/>
    <property type="match status" value="1"/>
</dbReference>
<dbReference type="STRING" id="78245.Xaut_0659"/>
<comment type="subcellular location">
    <subcellularLocation>
        <location evidence="2">Cytoplasm</location>
    </subcellularLocation>
</comment>
<comment type="function">
    <text evidence="2">Necessary for formate dehydrogenase activity.</text>
</comment>
<dbReference type="CDD" id="cd16341">
    <property type="entry name" value="FdhE"/>
    <property type="match status" value="1"/>
</dbReference>
<dbReference type="OrthoDB" id="9794151at2"/>
<dbReference type="Proteomes" id="UP000002417">
    <property type="component" value="Chromosome"/>
</dbReference>
<accession>A7ID18</accession>
<protein>
    <recommendedName>
        <fullName evidence="2">Protein FdhE homolog</fullName>
    </recommendedName>
</protein>
<reference evidence="7 8" key="1">
    <citation type="submission" date="2007-07" db="EMBL/GenBank/DDBJ databases">
        <title>Complete sequence of chromosome of Xanthobacter autotrophicus Py2.</title>
        <authorList>
            <consortium name="US DOE Joint Genome Institute"/>
            <person name="Copeland A."/>
            <person name="Lucas S."/>
            <person name="Lapidus A."/>
            <person name="Barry K."/>
            <person name="Glavina del Rio T."/>
            <person name="Hammon N."/>
            <person name="Israni S."/>
            <person name="Dalin E."/>
            <person name="Tice H."/>
            <person name="Pitluck S."/>
            <person name="Sims D."/>
            <person name="Brettin T."/>
            <person name="Bruce D."/>
            <person name="Detter J.C."/>
            <person name="Han C."/>
            <person name="Tapia R."/>
            <person name="Brainard J."/>
            <person name="Schmutz J."/>
            <person name="Larimer F."/>
            <person name="Land M."/>
            <person name="Hauser L."/>
            <person name="Kyrpides N."/>
            <person name="Kim E."/>
            <person name="Ensigns S.A."/>
            <person name="Richardson P."/>
        </authorList>
    </citation>
    <scope>NUCLEOTIDE SEQUENCE [LARGE SCALE GENOMIC DNA]</scope>
    <source>
        <strain evidence="8">ATCC BAA-1158 / Py2</strain>
    </source>
</reference>
<dbReference type="Pfam" id="PF24860">
    <property type="entry name" value="FdhE_C"/>
    <property type="match status" value="1"/>
</dbReference>
<dbReference type="Pfam" id="PF24859">
    <property type="entry name" value="FdhE_central"/>
    <property type="match status" value="1"/>
</dbReference>
<dbReference type="PANTHER" id="PTHR37689">
    <property type="entry name" value="PROTEIN FDHE"/>
    <property type="match status" value="1"/>
</dbReference>
<dbReference type="InterPro" id="IPR006452">
    <property type="entry name" value="Formate_DH_accessory"/>
</dbReference>
<comment type="similarity">
    <text evidence="2">Belongs to the FdhE family.</text>
</comment>
<dbReference type="PANTHER" id="PTHR37689:SF1">
    <property type="entry name" value="PROTEIN FDHE"/>
    <property type="match status" value="1"/>
</dbReference>
<dbReference type="GO" id="GO:0008199">
    <property type="term" value="F:ferric iron binding"/>
    <property type="evidence" value="ECO:0007669"/>
    <property type="project" value="TreeGrafter"/>
</dbReference>
<evidence type="ECO:0000313" key="7">
    <source>
        <dbReference type="EMBL" id="ABS65911.1"/>
    </source>
</evidence>
<evidence type="ECO:0000259" key="6">
    <source>
        <dbReference type="Pfam" id="PF24860"/>
    </source>
</evidence>
<dbReference type="InterPro" id="IPR024064">
    <property type="entry name" value="FdhE-like_sf"/>
</dbReference>
<dbReference type="HOGENOM" id="CLU_055275_0_0_5"/>
<feature type="region of interest" description="Disordered" evidence="3">
    <location>
        <begin position="1"/>
        <end position="20"/>
    </location>
</feature>
<dbReference type="HAMAP" id="MF_00611">
    <property type="entry name" value="FdeH"/>
    <property type="match status" value="1"/>
</dbReference>
<sequence length="317" mass="33559">MARSSGPFSSPPGSVFPDPSVLEGVTAPAFAHLPDPATLFARRAERFARLAQGHPLGPYLSFLAHIARAQHVAAERAPAPEPPDAEAVERARTHEMPPLDRSHFTSDPAFESLFDRLLSQARAIEKPEPAEAALAHMLAASEAERGEMIRNVLADSIPVEALAEHLYVAAALQVHFARLASVLDASRLVPVGDGVCPACGGPPVASVVVDWPAAAGARYCACALCGTWWNFVRVRCTACGSTGGIAYQEVEGGQGSAPGAIKAETCDACHSYAKVLYLAKDPDLDPVADDVASLGLDLKQKEGPYRRATFNPFLLGY</sequence>
<dbReference type="InterPro" id="IPR056796">
    <property type="entry name" value="FdhE_C"/>
</dbReference>
<dbReference type="PhylomeDB" id="A7ID18"/>
<evidence type="ECO:0000256" key="1">
    <source>
        <dbReference type="ARBA" id="ARBA00022490"/>
    </source>
</evidence>
<evidence type="ECO:0000259" key="5">
    <source>
        <dbReference type="Pfam" id="PF24859"/>
    </source>
</evidence>
<dbReference type="eggNOG" id="COG3058">
    <property type="taxonomic scope" value="Bacteria"/>
</dbReference>
<keyword evidence="1 2" id="KW-0963">Cytoplasm</keyword>
<evidence type="ECO:0000259" key="4">
    <source>
        <dbReference type="Pfam" id="PF04216"/>
    </source>
</evidence>
<feature type="domain" description="FdhE C-terminal" evidence="6">
    <location>
        <begin position="234"/>
        <end position="314"/>
    </location>
</feature>
<dbReference type="EMBL" id="CP000781">
    <property type="protein sequence ID" value="ABS65911.1"/>
    <property type="molecule type" value="Genomic_DNA"/>
</dbReference>